<dbReference type="STRING" id="1437608.GCA_000771645_02181"/>
<evidence type="ECO:0008006" key="3">
    <source>
        <dbReference type="Google" id="ProtNLM"/>
    </source>
</evidence>
<evidence type="ECO:0000313" key="2">
    <source>
        <dbReference type="Proteomes" id="UP000029108"/>
    </source>
</evidence>
<dbReference type="OrthoDB" id="3239878at2"/>
<organism evidence="1 2">
    <name type="scientific">Bifidobacterium biavatii DSM 23969</name>
    <dbReference type="NCBI Taxonomy" id="1437608"/>
    <lineage>
        <taxon>Bacteria</taxon>
        <taxon>Bacillati</taxon>
        <taxon>Actinomycetota</taxon>
        <taxon>Actinomycetes</taxon>
        <taxon>Bifidobacteriales</taxon>
        <taxon>Bifidobacteriaceae</taxon>
        <taxon>Bifidobacterium</taxon>
    </lineage>
</organism>
<dbReference type="EMBL" id="JGYN01000045">
    <property type="protein sequence ID" value="KFI44700.1"/>
    <property type="molecule type" value="Genomic_DNA"/>
</dbReference>
<dbReference type="RefSeq" id="WP_051924080.1">
    <property type="nucleotide sequence ID" value="NZ_JDUU01000042.1"/>
</dbReference>
<reference evidence="1 2" key="1">
    <citation type="submission" date="2014-03" db="EMBL/GenBank/DDBJ databases">
        <title>Genomics of Bifidobacteria.</title>
        <authorList>
            <person name="Ventura M."/>
            <person name="Milani C."/>
            <person name="Lugli G.A."/>
        </authorList>
    </citation>
    <scope>NUCLEOTIDE SEQUENCE [LARGE SCALE GENOMIC DNA]</scope>
    <source>
        <strain evidence="1 2">DSM 23969</strain>
    </source>
</reference>
<dbReference type="Proteomes" id="UP000029108">
    <property type="component" value="Unassembled WGS sequence"/>
</dbReference>
<dbReference type="eggNOG" id="ENOG5034004">
    <property type="taxonomic scope" value="Bacteria"/>
</dbReference>
<evidence type="ECO:0000313" key="1">
    <source>
        <dbReference type="EMBL" id="KFI44700.1"/>
    </source>
</evidence>
<accession>A0A086ZDV0</accession>
<sequence>MTADAEGNDLSKVLIPITGFVAVQLTGTPTYVDPDKGAADPLVLPEGYVKVGLIKTDGAPQDGGDKGDDIDFWQDGYKLGGDRTRTLQITAAEFNELIIQLTTGKTPDKNGMIIVDGDNDATFPLFQAVKYKNGYTRRRNGLARIQTVEPDQETRGENPGNAITFDWIRNEEWGGFYRQWLIPPKTTTTTPTTPSTGK</sequence>
<name>A0A086ZDV0_9BIFI</name>
<protein>
    <recommendedName>
        <fullName evidence="3">Phage major tail protein</fullName>
    </recommendedName>
</protein>
<comment type="caution">
    <text evidence="1">The sequence shown here is derived from an EMBL/GenBank/DDBJ whole genome shotgun (WGS) entry which is preliminary data.</text>
</comment>
<dbReference type="AlphaFoldDB" id="A0A086ZDV0"/>
<gene>
    <name evidence="1" type="ORF">BBIA_2556</name>
</gene>
<keyword evidence="2" id="KW-1185">Reference proteome</keyword>
<proteinExistence type="predicted"/>